<gene>
    <name evidence="1" type="ORF">J6TS1_51540</name>
</gene>
<organism evidence="1 2">
    <name type="scientific">Siminovitchia terrae</name>
    <name type="common">Bacillus terrae</name>
    <dbReference type="NCBI Taxonomy" id="1914933"/>
    <lineage>
        <taxon>Bacteria</taxon>
        <taxon>Bacillati</taxon>
        <taxon>Bacillota</taxon>
        <taxon>Bacilli</taxon>
        <taxon>Bacillales</taxon>
        <taxon>Bacillaceae</taxon>
        <taxon>Siminovitchia</taxon>
    </lineage>
</organism>
<dbReference type="Proteomes" id="UP000680670">
    <property type="component" value="Unassembled WGS sequence"/>
</dbReference>
<sequence>MLAKIDKDAVNDIVSALRKIEYGSLVITVHDGEVTQIDTTEKKRYKVEGKKRKAQ</sequence>
<evidence type="ECO:0000313" key="1">
    <source>
        <dbReference type="EMBL" id="GIN99284.1"/>
    </source>
</evidence>
<evidence type="ECO:0000313" key="2">
    <source>
        <dbReference type="Proteomes" id="UP000680670"/>
    </source>
</evidence>
<name>A0ABQ4L5R3_SIMTE</name>
<proteinExistence type="predicted"/>
<reference evidence="1 2" key="1">
    <citation type="submission" date="2021-03" db="EMBL/GenBank/DDBJ databases">
        <title>Antimicrobial resistance genes in bacteria isolated from Japanese honey, and their potential for conferring macrolide and lincosamide resistance in the American foulbrood pathogen Paenibacillus larvae.</title>
        <authorList>
            <person name="Okamoto M."/>
            <person name="Kumagai M."/>
            <person name="Kanamori H."/>
            <person name="Takamatsu D."/>
        </authorList>
    </citation>
    <scope>NUCLEOTIDE SEQUENCE [LARGE SCALE GENOMIC DNA]</scope>
    <source>
        <strain evidence="1 2">J6TS1</strain>
    </source>
</reference>
<dbReference type="EMBL" id="BORJ01000023">
    <property type="protein sequence ID" value="GIN99284.1"/>
    <property type="molecule type" value="Genomic_DNA"/>
</dbReference>
<protein>
    <recommendedName>
        <fullName evidence="3">DUF2292 domain-containing protein</fullName>
    </recommendedName>
</protein>
<keyword evidence="2" id="KW-1185">Reference proteome</keyword>
<dbReference type="Pfam" id="PF10055">
    <property type="entry name" value="DUF2292"/>
    <property type="match status" value="1"/>
</dbReference>
<accession>A0ABQ4L5R3</accession>
<dbReference type="InterPro" id="IPR018743">
    <property type="entry name" value="DUF2292"/>
</dbReference>
<comment type="caution">
    <text evidence="1">The sequence shown here is derived from an EMBL/GenBank/DDBJ whole genome shotgun (WGS) entry which is preliminary data.</text>
</comment>
<evidence type="ECO:0008006" key="3">
    <source>
        <dbReference type="Google" id="ProtNLM"/>
    </source>
</evidence>